<dbReference type="PANTHER" id="PTHR37305">
    <property type="entry name" value="INTEGRAL MEMBRANE PROTEIN-RELATED"/>
    <property type="match status" value="1"/>
</dbReference>
<organism evidence="2 3">
    <name type="scientific">Actinorugispora endophytica</name>
    <dbReference type="NCBI Taxonomy" id="1605990"/>
    <lineage>
        <taxon>Bacteria</taxon>
        <taxon>Bacillati</taxon>
        <taxon>Actinomycetota</taxon>
        <taxon>Actinomycetes</taxon>
        <taxon>Streptosporangiales</taxon>
        <taxon>Nocardiopsidaceae</taxon>
        <taxon>Actinorugispora</taxon>
    </lineage>
</organism>
<protein>
    <submittedName>
        <fullName evidence="2">ABC-2 type transport system permease protein</fullName>
    </submittedName>
</protein>
<evidence type="ECO:0000256" key="1">
    <source>
        <dbReference type="SAM" id="Phobius"/>
    </source>
</evidence>
<dbReference type="EMBL" id="SNYN01000003">
    <property type="protein sequence ID" value="TDQ53682.1"/>
    <property type="molecule type" value="Genomic_DNA"/>
</dbReference>
<keyword evidence="1" id="KW-0812">Transmembrane</keyword>
<dbReference type="AlphaFoldDB" id="A0A4R6V4A2"/>
<keyword evidence="1" id="KW-1133">Transmembrane helix</keyword>
<dbReference type="GO" id="GO:0140359">
    <property type="term" value="F:ABC-type transporter activity"/>
    <property type="evidence" value="ECO:0007669"/>
    <property type="project" value="InterPro"/>
</dbReference>
<dbReference type="RefSeq" id="WP_133740602.1">
    <property type="nucleotide sequence ID" value="NZ_SNYN01000003.1"/>
</dbReference>
<feature type="transmembrane region" description="Helical" evidence="1">
    <location>
        <begin position="124"/>
        <end position="146"/>
    </location>
</feature>
<comment type="caution">
    <text evidence="2">The sequence shown here is derived from an EMBL/GenBank/DDBJ whole genome shotgun (WGS) entry which is preliminary data.</text>
</comment>
<gene>
    <name evidence="2" type="ORF">EV190_103133</name>
</gene>
<dbReference type="PANTHER" id="PTHR37305:SF1">
    <property type="entry name" value="MEMBRANE PROTEIN"/>
    <property type="match status" value="1"/>
</dbReference>
<keyword evidence="3" id="KW-1185">Reference proteome</keyword>
<reference evidence="2 3" key="1">
    <citation type="submission" date="2019-03" db="EMBL/GenBank/DDBJ databases">
        <title>Genomic Encyclopedia of Type Strains, Phase IV (KMG-IV): sequencing the most valuable type-strain genomes for metagenomic binning, comparative biology and taxonomic classification.</title>
        <authorList>
            <person name="Goeker M."/>
        </authorList>
    </citation>
    <scope>NUCLEOTIDE SEQUENCE [LARGE SCALE GENOMIC DNA]</scope>
    <source>
        <strain evidence="2 3">DSM 46770</strain>
    </source>
</reference>
<dbReference type="Pfam" id="PF12679">
    <property type="entry name" value="ABC2_membrane_2"/>
    <property type="match status" value="1"/>
</dbReference>
<evidence type="ECO:0000313" key="2">
    <source>
        <dbReference type="EMBL" id="TDQ53682.1"/>
    </source>
</evidence>
<feature type="transmembrane region" description="Helical" evidence="1">
    <location>
        <begin position="158"/>
        <end position="180"/>
    </location>
</feature>
<dbReference type="Proteomes" id="UP000295281">
    <property type="component" value="Unassembled WGS sequence"/>
</dbReference>
<feature type="transmembrane region" description="Helical" evidence="1">
    <location>
        <begin position="12"/>
        <end position="35"/>
    </location>
</feature>
<evidence type="ECO:0000313" key="3">
    <source>
        <dbReference type="Proteomes" id="UP000295281"/>
    </source>
</evidence>
<feature type="transmembrane region" description="Helical" evidence="1">
    <location>
        <begin position="187"/>
        <end position="207"/>
    </location>
</feature>
<dbReference type="OrthoDB" id="3686802at2"/>
<feature type="transmembrane region" description="Helical" evidence="1">
    <location>
        <begin position="70"/>
        <end position="92"/>
    </location>
</feature>
<feature type="transmembrane region" description="Helical" evidence="1">
    <location>
        <begin position="237"/>
        <end position="258"/>
    </location>
</feature>
<dbReference type="GO" id="GO:0005886">
    <property type="term" value="C:plasma membrane"/>
    <property type="evidence" value="ECO:0007669"/>
    <property type="project" value="UniProtKB-SubCell"/>
</dbReference>
<name>A0A4R6V4A2_9ACTN</name>
<accession>A0A4R6V4A2</accession>
<keyword evidence="1" id="KW-0472">Membrane</keyword>
<sequence length="265" mass="27114">MRSSVFTRFLRDNLRALVGWTVGVAAVTALYGSFWPSMSEAGDAMDAYVESLPEGFMESMGWTSLSTVDGYLNATVFGLLVPVLLVIAAVSLGSRAIAGDEEAGALELLMAHPVTRVGVVLQRAAASAVFLAVPGLTVFGTLALLGPAIDVDIPLDRLLAASTGVTLIALVHGAVALAVGAATGRRAVALGAAAVLAVVGYLGNTFARQVEELEWLRFGSAFHYAMAPDPLVNGFDAGATAVPAAAAAVLTAIAAAAFDRRDIGV</sequence>
<proteinExistence type="predicted"/>